<evidence type="ECO:0000313" key="2">
    <source>
        <dbReference type="Proteomes" id="UP001162640"/>
    </source>
</evidence>
<accession>A0A9W7EWL8</accession>
<protein>
    <submittedName>
        <fullName evidence="1">Uncharacterized protein</fullName>
    </submittedName>
</protein>
<comment type="caution">
    <text evidence="1">The sequence shown here is derived from an EMBL/GenBank/DDBJ whole genome shotgun (WGS) entry which is preliminary data.</text>
</comment>
<proteinExistence type="predicted"/>
<name>A0A9W7EWL8_9STRA</name>
<gene>
    <name evidence="1" type="ORF">TL16_g12493</name>
</gene>
<dbReference type="AlphaFoldDB" id="A0A9W7EWL8"/>
<dbReference type="Proteomes" id="UP001162640">
    <property type="component" value="Unassembled WGS sequence"/>
</dbReference>
<sequence length="86" mass="9547">MHRYEPTFPASAAEENMTVDKYSDSMPTSLNNGVITDKSEKVEKLNVNQHSCSSSVRLRCSTLLNMPKNVKDDVSLNSVDSRLNVA</sequence>
<reference evidence="2" key="1">
    <citation type="journal article" date="2023" name="Commun. Biol.">
        <title>Genome analysis of Parmales, the sister group of diatoms, reveals the evolutionary specialization of diatoms from phago-mixotrophs to photoautotrophs.</title>
        <authorList>
            <person name="Ban H."/>
            <person name="Sato S."/>
            <person name="Yoshikawa S."/>
            <person name="Yamada K."/>
            <person name="Nakamura Y."/>
            <person name="Ichinomiya M."/>
            <person name="Sato N."/>
            <person name="Blanc-Mathieu R."/>
            <person name="Endo H."/>
            <person name="Kuwata A."/>
            <person name="Ogata H."/>
        </authorList>
    </citation>
    <scope>NUCLEOTIDE SEQUENCE [LARGE SCALE GENOMIC DNA]</scope>
</reference>
<evidence type="ECO:0000313" key="1">
    <source>
        <dbReference type="EMBL" id="GMH92930.1"/>
    </source>
</evidence>
<dbReference type="EMBL" id="BLQM01000508">
    <property type="protein sequence ID" value="GMH92930.1"/>
    <property type="molecule type" value="Genomic_DNA"/>
</dbReference>
<organism evidence="1 2">
    <name type="scientific">Triparma laevis f. inornata</name>
    <dbReference type="NCBI Taxonomy" id="1714386"/>
    <lineage>
        <taxon>Eukaryota</taxon>
        <taxon>Sar</taxon>
        <taxon>Stramenopiles</taxon>
        <taxon>Ochrophyta</taxon>
        <taxon>Bolidophyceae</taxon>
        <taxon>Parmales</taxon>
        <taxon>Triparmaceae</taxon>
        <taxon>Triparma</taxon>
    </lineage>
</organism>